<reference evidence="8" key="1">
    <citation type="submission" date="2014-10" db="EMBL/GenBank/DDBJ databases">
        <authorList>
            <person name="King R."/>
        </authorList>
    </citation>
    <scope>NUCLEOTIDE SEQUENCE [LARGE SCALE GENOMIC DNA]</scope>
    <source>
        <strain evidence="8">A3/5</strain>
    </source>
</reference>
<dbReference type="Proteomes" id="UP000245910">
    <property type="component" value="Chromosome III"/>
</dbReference>
<evidence type="ECO:0000313" key="7">
    <source>
        <dbReference type="EMBL" id="CEI68301.1"/>
    </source>
</evidence>
<dbReference type="InterPro" id="IPR044149">
    <property type="entry name" value="Nitrilases_CHs"/>
</dbReference>
<dbReference type="STRING" id="56646.A0A2L2TQR2"/>
<evidence type="ECO:0000313" key="8">
    <source>
        <dbReference type="Proteomes" id="UP000245910"/>
    </source>
</evidence>
<dbReference type="EMBL" id="LN649231">
    <property type="protein sequence ID" value="CEI68301.1"/>
    <property type="molecule type" value="Genomic_DNA"/>
</dbReference>
<dbReference type="SUPFAM" id="SSF56317">
    <property type="entry name" value="Carbon-nitrogen hydrolase"/>
    <property type="match status" value="2"/>
</dbReference>
<dbReference type="Gene3D" id="3.60.110.10">
    <property type="entry name" value="Carbon-nitrogen hydrolase"/>
    <property type="match status" value="2"/>
</dbReference>
<comment type="similarity">
    <text evidence="1">Belongs to the carbon-nitrogen hydrolase superfamily. Nitrilase family.</text>
</comment>
<keyword evidence="8" id="KW-1185">Reference proteome</keyword>
<dbReference type="PANTHER" id="PTHR46044">
    <property type="entry name" value="NITRILASE"/>
    <property type="match status" value="1"/>
</dbReference>
<organism evidence="7 8">
    <name type="scientific">Fusarium venenatum</name>
    <dbReference type="NCBI Taxonomy" id="56646"/>
    <lineage>
        <taxon>Eukaryota</taxon>
        <taxon>Fungi</taxon>
        <taxon>Dikarya</taxon>
        <taxon>Ascomycota</taxon>
        <taxon>Pezizomycotina</taxon>
        <taxon>Sordariomycetes</taxon>
        <taxon>Hypocreomycetidae</taxon>
        <taxon>Hypocreales</taxon>
        <taxon>Nectriaceae</taxon>
        <taxon>Fusarium</taxon>
    </lineage>
</organism>
<sequence length="208" mass="22764">MSDCDKSKHLKVAVTQAEPEWLDLAGSVNKTCSLINEATENGARLVAFPECWILGYPGWIWQRPVDPYIENSLKVDSDEMRTIQACAKSNSIAISLGFSGRTESNSLYIYQVIINPEGEIATGLLFQEPGGGHSAVYGPDGRRLTKPLANGDATAEGIVYTELDLRVIVTNRSFLDVVGHCSRPDLLWLGVDKKQKDIVVSTDKHEGA</sequence>
<evidence type="ECO:0000256" key="1">
    <source>
        <dbReference type="ARBA" id="ARBA00008129"/>
    </source>
</evidence>
<keyword evidence="2" id="KW-0378">Hydrolase</keyword>
<dbReference type="Pfam" id="PF00795">
    <property type="entry name" value="CN_hydrolase"/>
    <property type="match status" value="1"/>
</dbReference>
<accession>A0A2L2TQR2</accession>
<name>A0A2L2TQR2_9HYPO</name>
<dbReference type="AlphaFoldDB" id="A0A2L2TQR2"/>
<evidence type="ECO:0000256" key="5">
    <source>
        <dbReference type="PROSITE-ProRule" id="PRU10139"/>
    </source>
</evidence>
<dbReference type="InterPro" id="IPR003010">
    <property type="entry name" value="C-N_Hydrolase"/>
</dbReference>
<feature type="domain" description="CN hydrolase" evidence="6">
    <location>
        <begin position="10"/>
        <end position="208"/>
    </location>
</feature>
<dbReference type="PROSITE" id="PS50263">
    <property type="entry name" value="CN_HYDROLASE"/>
    <property type="match status" value="1"/>
</dbReference>
<dbReference type="EC" id="3.5.5.1" evidence="4"/>
<evidence type="ECO:0000256" key="3">
    <source>
        <dbReference type="ARBA" id="ARBA00036406"/>
    </source>
</evidence>
<dbReference type="InterPro" id="IPR036526">
    <property type="entry name" value="C-N_Hydrolase_sf"/>
</dbReference>
<dbReference type="InterPro" id="IPR000132">
    <property type="entry name" value="Nitrilase/CN_hydratase_CS"/>
</dbReference>
<evidence type="ECO:0000259" key="6">
    <source>
        <dbReference type="PROSITE" id="PS50263"/>
    </source>
</evidence>
<dbReference type="PANTHER" id="PTHR46044:SF14">
    <property type="entry name" value="ARYLACETONITRILASE"/>
    <property type="match status" value="1"/>
</dbReference>
<feature type="active site" description="Proton acceptor" evidence="5">
    <location>
        <position position="50"/>
    </location>
</feature>
<dbReference type="GO" id="GO:0016836">
    <property type="term" value="F:hydro-lyase activity"/>
    <property type="evidence" value="ECO:0007669"/>
    <property type="project" value="UniProtKB-ARBA"/>
</dbReference>
<comment type="catalytic activity">
    <reaction evidence="3">
        <text>a nitrile + 2 H2O = a carboxylate + NH4(+)</text>
        <dbReference type="Rhea" id="RHEA:21724"/>
        <dbReference type="ChEBI" id="CHEBI:15377"/>
        <dbReference type="ChEBI" id="CHEBI:18379"/>
        <dbReference type="ChEBI" id="CHEBI:28938"/>
        <dbReference type="ChEBI" id="CHEBI:29067"/>
        <dbReference type="EC" id="3.5.5.1"/>
    </reaction>
</comment>
<proteinExistence type="inferred from homology"/>
<dbReference type="PROSITE" id="PS00920">
    <property type="entry name" value="NITRIL_CHT_1"/>
    <property type="match status" value="1"/>
</dbReference>
<evidence type="ECO:0000256" key="2">
    <source>
        <dbReference type="ARBA" id="ARBA00022801"/>
    </source>
</evidence>
<evidence type="ECO:0000256" key="4">
    <source>
        <dbReference type="ARBA" id="ARBA00039045"/>
    </source>
</evidence>
<protein>
    <recommendedName>
        <fullName evidence="4">nitrilase</fullName>
        <ecNumber evidence="4">3.5.5.1</ecNumber>
    </recommendedName>
</protein>
<dbReference type="GO" id="GO:0000257">
    <property type="term" value="F:nitrilase activity"/>
    <property type="evidence" value="ECO:0007669"/>
    <property type="project" value="UniProtKB-EC"/>
</dbReference>